<evidence type="ECO:0000256" key="1">
    <source>
        <dbReference type="SAM" id="Phobius"/>
    </source>
</evidence>
<sequence>MRRWYAAGDARLWCVTGAVAVGSSGVLGLLARRGSWYADDLDFLIVGARGFGVEDLLTPVNDHLAPGLRATYALFAWAAPLNYDFTVVLRGLLWAAAVMLMAALLQRLYGRGGLTVVGTVFYALSPLSMPSFMSLSSAVNNLPAHVLGLVFLHCTLDWRERGRNPSLVAAACSLLASMLFWEKSALIVLSGAALLLSRDSTSDERKVHRWWRWAAACTVAGAAFAILYVSRGGPSPSDPPSFARATMLWAESLWHTLAPVVAGGPLTWAAKFPPSFGLASPPWVVSAAGTIVAAGLVGVCVLRDRRALWWWAALVGYSVATVAVVGYGRFATFGSVFTRHLHYWSDASVPLTLAVVASLALVPPARFPVVRRATCTGLALAWLLAVGASNLHFGQLWATNPAKDYTRNLTSSLRDRGAVNLWDTLVPDRILPLSDNRSVPAVARLISRDVEVQDPSSDPLLVRDDGAITASRLQVWGRSTNGADCRYLLKGTGSVTVPLDQPVPSGYWYFRIGYLANPDTTVDVTAVGDSGKVALVSGSPTWPAGLGTAYLRAARTGDIRYVVVSTREPRTNLCIGDITVGVPEPAP</sequence>
<feature type="transmembrane region" description="Helical" evidence="1">
    <location>
        <begin position="308"/>
        <end position="327"/>
    </location>
</feature>
<feature type="transmembrane region" description="Helical" evidence="1">
    <location>
        <begin position="112"/>
        <end position="132"/>
    </location>
</feature>
<keyword evidence="1" id="KW-0472">Membrane</keyword>
<feature type="transmembrane region" description="Helical" evidence="1">
    <location>
        <begin position="210"/>
        <end position="230"/>
    </location>
</feature>
<evidence type="ECO:0008006" key="4">
    <source>
        <dbReference type="Google" id="ProtNLM"/>
    </source>
</evidence>
<gene>
    <name evidence="2" type="ORF">HJG52_02150</name>
</gene>
<dbReference type="AlphaFoldDB" id="A0A849HDU6"/>
<dbReference type="Proteomes" id="UP000588586">
    <property type="component" value="Unassembled WGS sequence"/>
</dbReference>
<comment type="caution">
    <text evidence="2">The sequence shown here is derived from an EMBL/GenBank/DDBJ whole genome shotgun (WGS) entry which is preliminary data.</text>
</comment>
<feature type="transmembrane region" description="Helical" evidence="1">
    <location>
        <begin position="377"/>
        <end position="398"/>
    </location>
</feature>
<organism evidence="2 3">
    <name type="scientific">Knoellia koreensis</name>
    <dbReference type="NCBI Taxonomy" id="2730921"/>
    <lineage>
        <taxon>Bacteria</taxon>
        <taxon>Bacillati</taxon>
        <taxon>Actinomycetota</taxon>
        <taxon>Actinomycetes</taxon>
        <taxon>Micrococcales</taxon>
        <taxon>Intrasporangiaceae</taxon>
        <taxon>Knoellia</taxon>
    </lineage>
</organism>
<dbReference type="EMBL" id="JABEPQ010000001">
    <property type="protein sequence ID" value="NNM44803.1"/>
    <property type="molecule type" value="Genomic_DNA"/>
</dbReference>
<feature type="transmembrane region" description="Helical" evidence="1">
    <location>
        <begin position="12"/>
        <end position="31"/>
    </location>
</feature>
<keyword evidence="1" id="KW-1133">Transmembrane helix</keyword>
<evidence type="ECO:0000313" key="3">
    <source>
        <dbReference type="Proteomes" id="UP000588586"/>
    </source>
</evidence>
<keyword evidence="3" id="KW-1185">Reference proteome</keyword>
<evidence type="ECO:0000313" key="2">
    <source>
        <dbReference type="EMBL" id="NNM44803.1"/>
    </source>
</evidence>
<proteinExistence type="predicted"/>
<reference evidence="2 3" key="1">
    <citation type="submission" date="2020-04" db="EMBL/GenBank/DDBJ databases">
        <title>Knoellia sp. isolate from air conditioner.</title>
        <authorList>
            <person name="Chea S."/>
            <person name="Kim D.-U."/>
        </authorList>
    </citation>
    <scope>NUCLEOTIDE SEQUENCE [LARGE SCALE GENOMIC DNA]</scope>
    <source>
        <strain evidence="2 3">DB2414S</strain>
    </source>
</reference>
<accession>A0A849HDU6</accession>
<keyword evidence="1" id="KW-0812">Transmembrane</keyword>
<feature type="transmembrane region" description="Helical" evidence="1">
    <location>
        <begin position="347"/>
        <end position="365"/>
    </location>
</feature>
<feature type="transmembrane region" description="Helical" evidence="1">
    <location>
        <begin position="282"/>
        <end position="301"/>
    </location>
</feature>
<feature type="transmembrane region" description="Helical" evidence="1">
    <location>
        <begin position="168"/>
        <end position="190"/>
    </location>
</feature>
<dbReference type="RefSeq" id="WP_171241917.1">
    <property type="nucleotide sequence ID" value="NZ_JABEPQ010000001.1"/>
</dbReference>
<name>A0A849HDU6_9MICO</name>
<protein>
    <recommendedName>
        <fullName evidence="4">Glycosyltransferase RgtA/B/C/D-like domain-containing protein</fullName>
    </recommendedName>
</protein>
<feature type="transmembrane region" description="Helical" evidence="1">
    <location>
        <begin position="87"/>
        <end position="105"/>
    </location>
</feature>